<accession>A0A2M6KA70</accession>
<dbReference type="Proteomes" id="UP000230869">
    <property type="component" value="Unassembled WGS sequence"/>
</dbReference>
<dbReference type="InterPro" id="IPR050194">
    <property type="entry name" value="Glycosyltransferase_grp1"/>
</dbReference>
<dbReference type="PANTHER" id="PTHR45947:SF13">
    <property type="entry name" value="TRANSFERASE"/>
    <property type="match status" value="1"/>
</dbReference>
<reference evidence="3 4" key="1">
    <citation type="submission" date="2017-09" db="EMBL/GenBank/DDBJ databases">
        <title>Depth-based differentiation of microbial function through sediment-hosted aquifers and enrichment of novel symbionts in the deep terrestrial subsurface.</title>
        <authorList>
            <person name="Probst A.J."/>
            <person name="Ladd B."/>
            <person name="Jarett J.K."/>
            <person name="Geller-Mcgrath D.E."/>
            <person name="Sieber C.M."/>
            <person name="Emerson J.B."/>
            <person name="Anantharaman K."/>
            <person name="Thomas B.C."/>
            <person name="Malmstrom R."/>
            <person name="Stieglmeier M."/>
            <person name="Klingl A."/>
            <person name="Woyke T."/>
            <person name="Ryan C.M."/>
            <person name="Banfield J.F."/>
        </authorList>
    </citation>
    <scope>NUCLEOTIDE SEQUENCE [LARGE SCALE GENOMIC DNA]</scope>
    <source>
        <strain evidence="3">CG11_big_fil_rev_8_21_14_0_20_39_10</strain>
    </source>
</reference>
<evidence type="ECO:0000313" key="4">
    <source>
        <dbReference type="Proteomes" id="UP000230869"/>
    </source>
</evidence>
<name>A0A2M6KA70_9BACT</name>
<protein>
    <submittedName>
        <fullName evidence="3">Group 1 glycosyl transferase</fullName>
    </submittedName>
</protein>
<gene>
    <name evidence="3" type="ORF">COV49_00275</name>
</gene>
<keyword evidence="3" id="KW-0808">Transferase</keyword>
<dbReference type="InterPro" id="IPR001296">
    <property type="entry name" value="Glyco_trans_1"/>
</dbReference>
<dbReference type="SUPFAM" id="SSF53756">
    <property type="entry name" value="UDP-Glycosyltransferase/glycogen phosphorylase"/>
    <property type="match status" value="1"/>
</dbReference>
<feature type="domain" description="Glycosyl transferase family 1" evidence="1">
    <location>
        <begin position="228"/>
        <end position="387"/>
    </location>
</feature>
<dbReference type="Gene3D" id="3.40.50.2000">
    <property type="entry name" value="Glycogen Phosphorylase B"/>
    <property type="match status" value="2"/>
</dbReference>
<comment type="caution">
    <text evidence="3">The sequence shown here is derived from an EMBL/GenBank/DDBJ whole genome shotgun (WGS) entry which is preliminary data.</text>
</comment>
<dbReference type="EMBL" id="PCWW01000007">
    <property type="protein sequence ID" value="PIR14012.1"/>
    <property type="molecule type" value="Genomic_DNA"/>
</dbReference>
<dbReference type="AlphaFoldDB" id="A0A2M6KA70"/>
<dbReference type="Pfam" id="PF00534">
    <property type="entry name" value="Glycos_transf_1"/>
    <property type="match status" value="1"/>
</dbReference>
<evidence type="ECO:0000259" key="2">
    <source>
        <dbReference type="Pfam" id="PF13439"/>
    </source>
</evidence>
<evidence type="ECO:0000313" key="3">
    <source>
        <dbReference type="EMBL" id="PIR14012.1"/>
    </source>
</evidence>
<proteinExistence type="predicted"/>
<dbReference type="PANTHER" id="PTHR45947">
    <property type="entry name" value="SULFOQUINOVOSYL TRANSFERASE SQD2"/>
    <property type="match status" value="1"/>
</dbReference>
<organism evidence="3 4">
    <name type="scientific">Candidatus Falkowbacteria bacterium CG11_big_fil_rev_8_21_14_0_20_39_10</name>
    <dbReference type="NCBI Taxonomy" id="1974570"/>
    <lineage>
        <taxon>Bacteria</taxon>
        <taxon>Candidatus Falkowiibacteriota</taxon>
    </lineage>
</organism>
<dbReference type="InterPro" id="IPR028098">
    <property type="entry name" value="Glyco_trans_4-like_N"/>
</dbReference>
<dbReference type="CDD" id="cd03801">
    <property type="entry name" value="GT4_PimA-like"/>
    <property type="match status" value="1"/>
</dbReference>
<feature type="domain" description="Glycosyltransferase subfamily 4-like N-terminal" evidence="2">
    <location>
        <begin position="18"/>
        <end position="227"/>
    </location>
</feature>
<evidence type="ECO:0000259" key="1">
    <source>
        <dbReference type="Pfam" id="PF00534"/>
    </source>
</evidence>
<dbReference type="Pfam" id="PF13439">
    <property type="entry name" value="Glyco_transf_4"/>
    <property type="match status" value="1"/>
</dbReference>
<dbReference type="GO" id="GO:0016757">
    <property type="term" value="F:glycosyltransferase activity"/>
    <property type="evidence" value="ECO:0007669"/>
    <property type="project" value="InterPro"/>
</dbReference>
<sequence length="417" mass="48127">MPSKLKILQINKFHYIKGGAERYYFDNAEILAKNGHNIAFFSMKHPQNRPSRWEKYFIDYIEYGDDNIGLAKKIRAVFNIFYNFQAKRNLEKLIKEFKPDVAHLHNIAHQLSPAIIYTLKKYNIPMVQTLHDYKLICPNYKLFNKGKICHQCRGGKYYNCFLGKCLKNSYLKSFLAMSEAHFYNKILKIYEKIDLFIAPSRFVKDICVGFGAPKEKIKTLPYFIRTDKFKPKYESGKYLLYLGRLTEEKGTDTLLEAMRSLGDEARLKIIGTGEAEEALKTKCRELGLEKRVEFLGRKTGEELREIIRNSLALIVPSKWPEVSGIVNMEAGALGKPVIASDIGGIKEVVREGETGLLFKPGSSRDLFEKINKYLRDFKLVQKHGRQASAWISQNFSPAQHYGEISKIYLSLCKKRKS</sequence>